<evidence type="ECO:0000313" key="5">
    <source>
        <dbReference type="EMBL" id="CAG7818174.1"/>
    </source>
</evidence>
<dbReference type="CDD" id="cd13152">
    <property type="entry name" value="KOW_GPKOW_A"/>
    <property type="match status" value="1"/>
</dbReference>
<evidence type="ECO:0000313" key="6">
    <source>
        <dbReference type="Proteomes" id="UP000708208"/>
    </source>
</evidence>
<comment type="subcellular location">
    <subcellularLocation>
        <location evidence="1">Nucleus</location>
    </subcellularLocation>
</comment>
<comment type="caution">
    <text evidence="5">The sequence shown here is derived from an EMBL/GenBank/DDBJ whole genome shotgun (WGS) entry which is preliminary data.</text>
</comment>
<evidence type="ECO:0000256" key="3">
    <source>
        <dbReference type="SAM" id="MobiDB-lite"/>
    </source>
</evidence>
<dbReference type="Proteomes" id="UP000708208">
    <property type="component" value="Unassembled WGS sequence"/>
</dbReference>
<evidence type="ECO:0000256" key="1">
    <source>
        <dbReference type="ARBA" id="ARBA00004123"/>
    </source>
</evidence>
<feature type="compositionally biased region" description="Basic residues" evidence="3">
    <location>
        <begin position="387"/>
        <end position="403"/>
    </location>
</feature>
<organism evidence="5 6">
    <name type="scientific">Allacma fusca</name>
    <dbReference type="NCBI Taxonomy" id="39272"/>
    <lineage>
        <taxon>Eukaryota</taxon>
        <taxon>Metazoa</taxon>
        <taxon>Ecdysozoa</taxon>
        <taxon>Arthropoda</taxon>
        <taxon>Hexapoda</taxon>
        <taxon>Collembola</taxon>
        <taxon>Symphypleona</taxon>
        <taxon>Sminthuridae</taxon>
        <taxon>Allacma</taxon>
    </lineage>
</organism>
<feature type="region of interest" description="Disordered" evidence="3">
    <location>
        <begin position="315"/>
        <end position="425"/>
    </location>
</feature>
<accession>A0A8J2PLE4</accession>
<feature type="domain" description="G-patch" evidence="4">
    <location>
        <begin position="177"/>
        <end position="223"/>
    </location>
</feature>
<name>A0A8J2PLE4_9HEXA</name>
<reference evidence="5" key="1">
    <citation type="submission" date="2021-06" db="EMBL/GenBank/DDBJ databases">
        <authorList>
            <person name="Hodson N. C."/>
            <person name="Mongue J. A."/>
            <person name="Jaron S. K."/>
        </authorList>
    </citation>
    <scope>NUCLEOTIDE SEQUENCE</scope>
</reference>
<dbReference type="AlphaFoldDB" id="A0A8J2PLE4"/>
<dbReference type="PANTHER" id="PTHR15818">
    <property type="entry name" value="G PATCH AND KOW-CONTAINING"/>
    <property type="match status" value="1"/>
</dbReference>
<feature type="compositionally biased region" description="Basic and acidic residues" evidence="3">
    <location>
        <begin position="344"/>
        <end position="371"/>
    </location>
</feature>
<protein>
    <recommendedName>
        <fullName evidence="4">G-patch domain-containing protein</fullName>
    </recommendedName>
</protein>
<keyword evidence="2" id="KW-0539">Nucleus</keyword>
<dbReference type="GO" id="GO:0003676">
    <property type="term" value="F:nucleic acid binding"/>
    <property type="evidence" value="ECO:0007669"/>
    <property type="project" value="InterPro"/>
</dbReference>
<dbReference type="OrthoDB" id="5577072at2759"/>
<dbReference type="InterPro" id="IPR045166">
    <property type="entry name" value="Spp2-like"/>
</dbReference>
<feature type="compositionally biased region" description="Basic and acidic residues" evidence="3">
    <location>
        <begin position="315"/>
        <end position="335"/>
    </location>
</feature>
<gene>
    <name evidence="5" type="ORF">AFUS01_LOCUS28696</name>
</gene>
<dbReference type="InterPro" id="IPR000467">
    <property type="entry name" value="G_patch_dom"/>
</dbReference>
<dbReference type="GO" id="GO:0005681">
    <property type="term" value="C:spliceosomal complex"/>
    <property type="evidence" value="ECO:0007669"/>
    <property type="project" value="TreeGrafter"/>
</dbReference>
<sequence length="425" mass="48263">MSAPISFGFSKKVQPKKLIDSKIRDESTRELEEERDFVKSVVGNEIQGTLTKKESKKEWIIPLIRQNNWRSKDERVSSSREEVTGADVGNAAGSVIETLSPEELLEKQALKELLATETVVSLRHDEAGNSSPSETTSFEIPLLLQNKIPGGFEQDDNMDVSLRPEQSTLEDYDEFPVEHFGMAMLRGMGWKETEGIGRTNKGVIMLQEPMLRPKGLGLGAERPQSSKDAISAKAAKSEESKLILKIGAYAKITHGSNKGLYGQVESFDEDNNRLILKLSLTSKMAAISKFHMEVVSESEFKGKSKVLNNEKYEKYKQAHDERDASHRENRLKTDEDFLDMSTYKQRDRPPKDEDRKSSKYNNGRDNDDHKNRSSHHKSRHEDSSSSKRSKKSKKEKKKRRHRSSSSSSSPDDRRSQSKKKRRDSS</sequence>
<feature type="compositionally biased region" description="Basic residues" evidence="3">
    <location>
        <begin position="416"/>
        <end position="425"/>
    </location>
</feature>
<dbReference type="GO" id="GO:0000398">
    <property type="term" value="P:mRNA splicing, via spliceosome"/>
    <property type="evidence" value="ECO:0007669"/>
    <property type="project" value="InterPro"/>
</dbReference>
<evidence type="ECO:0000256" key="2">
    <source>
        <dbReference type="ARBA" id="ARBA00023242"/>
    </source>
</evidence>
<dbReference type="PROSITE" id="PS50174">
    <property type="entry name" value="G_PATCH"/>
    <property type="match status" value="1"/>
</dbReference>
<dbReference type="PANTHER" id="PTHR15818:SF2">
    <property type="entry name" value="G-PATCH DOMAIN AND KOW MOTIFS-CONTAINING PROTEIN"/>
    <property type="match status" value="1"/>
</dbReference>
<proteinExistence type="predicted"/>
<dbReference type="SMART" id="SM00443">
    <property type="entry name" value="G_patch"/>
    <property type="match status" value="1"/>
</dbReference>
<dbReference type="InterPro" id="IPR026822">
    <property type="entry name" value="Spp2/MOS2_G-patch"/>
</dbReference>
<dbReference type="InterPro" id="IPR041993">
    <property type="entry name" value="GPKOW_KOW1"/>
</dbReference>
<dbReference type="EMBL" id="CAJVCH010413118">
    <property type="protein sequence ID" value="CAG7818174.1"/>
    <property type="molecule type" value="Genomic_DNA"/>
</dbReference>
<evidence type="ECO:0000259" key="4">
    <source>
        <dbReference type="PROSITE" id="PS50174"/>
    </source>
</evidence>
<keyword evidence="6" id="KW-1185">Reference proteome</keyword>
<dbReference type="Pfam" id="PF12656">
    <property type="entry name" value="G-patch_2"/>
    <property type="match status" value="1"/>
</dbReference>